<feature type="transmembrane region" description="Helical" evidence="1">
    <location>
        <begin position="7"/>
        <end position="30"/>
    </location>
</feature>
<dbReference type="EMBL" id="FMUS01000034">
    <property type="protein sequence ID" value="SCZ05904.1"/>
    <property type="molecule type" value="Genomic_DNA"/>
</dbReference>
<evidence type="ECO:0000256" key="1">
    <source>
        <dbReference type="SAM" id="Phobius"/>
    </source>
</evidence>
<feature type="transmembrane region" description="Helical" evidence="1">
    <location>
        <begin position="50"/>
        <end position="72"/>
    </location>
</feature>
<dbReference type="AlphaFoldDB" id="A0A1G5KZY7"/>
<name>A0A1G5KZY7_9FIRM</name>
<proteinExistence type="predicted"/>
<accession>A0A1G5KZY7</accession>
<evidence type="ECO:0000313" key="3">
    <source>
        <dbReference type="Proteomes" id="UP000198636"/>
    </source>
</evidence>
<dbReference type="Proteomes" id="UP000198636">
    <property type="component" value="Unassembled WGS sequence"/>
</dbReference>
<organism evidence="2 3">
    <name type="scientific">Alkaliphilus peptidifermentans DSM 18978</name>
    <dbReference type="NCBI Taxonomy" id="1120976"/>
    <lineage>
        <taxon>Bacteria</taxon>
        <taxon>Bacillati</taxon>
        <taxon>Bacillota</taxon>
        <taxon>Clostridia</taxon>
        <taxon>Peptostreptococcales</taxon>
        <taxon>Natronincolaceae</taxon>
        <taxon>Alkaliphilus</taxon>
    </lineage>
</organism>
<reference evidence="2 3" key="1">
    <citation type="submission" date="2016-10" db="EMBL/GenBank/DDBJ databases">
        <authorList>
            <person name="de Groot N.N."/>
        </authorList>
    </citation>
    <scope>NUCLEOTIDE SEQUENCE [LARGE SCALE GENOMIC DNA]</scope>
    <source>
        <strain evidence="2 3">DSM 18978</strain>
    </source>
</reference>
<gene>
    <name evidence="2" type="ORF">SAMN03080606_03910</name>
</gene>
<keyword evidence="1" id="KW-0812">Transmembrane</keyword>
<dbReference type="RefSeq" id="WP_091547052.1">
    <property type="nucleotide sequence ID" value="NZ_FMUS01000034.1"/>
</dbReference>
<feature type="transmembrane region" description="Helical" evidence="1">
    <location>
        <begin position="116"/>
        <end position="139"/>
    </location>
</feature>
<feature type="transmembrane region" description="Helical" evidence="1">
    <location>
        <begin position="84"/>
        <end position="104"/>
    </location>
</feature>
<keyword evidence="1" id="KW-0472">Membrane</keyword>
<sequence>MTKQKSQIITIISVFITLIYIVGDLFAGLSNDILRDIQRITHHVSEPRQIFIEAIVMLVTINAFILATLIMLKKMRKLSKTIRRIISFGIIIGLVFNIIGLLFTKMLADELVYYEYMIFIDTLSLTLKSAIGITLLLLAK</sequence>
<protein>
    <submittedName>
        <fullName evidence="2">Uncharacterized protein</fullName>
    </submittedName>
</protein>
<keyword evidence="3" id="KW-1185">Reference proteome</keyword>
<keyword evidence="1" id="KW-1133">Transmembrane helix</keyword>
<evidence type="ECO:0000313" key="2">
    <source>
        <dbReference type="EMBL" id="SCZ05904.1"/>
    </source>
</evidence>